<feature type="region of interest" description="Disordered" evidence="1">
    <location>
        <begin position="33"/>
        <end position="56"/>
    </location>
</feature>
<dbReference type="Gene3D" id="3.40.630.10">
    <property type="entry name" value="Zn peptidases"/>
    <property type="match status" value="1"/>
</dbReference>
<dbReference type="PATRIC" id="fig|1348663.4.peg.7228"/>
<evidence type="ECO:0000313" key="4">
    <source>
        <dbReference type="EMBL" id="KDN80700.1"/>
    </source>
</evidence>
<keyword evidence="4" id="KW-0031">Aminopeptidase</keyword>
<dbReference type="SUPFAM" id="SSF53187">
    <property type="entry name" value="Zn-dependent exopeptidases"/>
    <property type="match status" value="1"/>
</dbReference>
<keyword evidence="5" id="KW-1185">Reference proteome</keyword>
<dbReference type="HOGENOM" id="CLU_024336_2_0_11"/>
<dbReference type="Pfam" id="PF04389">
    <property type="entry name" value="Peptidase_M28"/>
    <property type="match status" value="1"/>
</dbReference>
<organism evidence="4 5">
    <name type="scientific">Kitasatospora cheerisanensis KCTC 2395</name>
    <dbReference type="NCBI Taxonomy" id="1348663"/>
    <lineage>
        <taxon>Bacteria</taxon>
        <taxon>Bacillati</taxon>
        <taxon>Actinomycetota</taxon>
        <taxon>Actinomycetes</taxon>
        <taxon>Kitasatosporales</taxon>
        <taxon>Streptomycetaceae</taxon>
        <taxon>Kitasatospora</taxon>
    </lineage>
</organism>
<dbReference type="PANTHER" id="PTHR12147">
    <property type="entry name" value="METALLOPEPTIDASE M28 FAMILY MEMBER"/>
    <property type="match status" value="1"/>
</dbReference>
<dbReference type="EMBL" id="JNBY01000162">
    <property type="protein sequence ID" value="KDN80700.1"/>
    <property type="molecule type" value="Genomic_DNA"/>
</dbReference>
<dbReference type="GO" id="GO:0004177">
    <property type="term" value="F:aminopeptidase activity"/>
    <property type="evidence" value="ECO:0007669"/>
    <property type="project" value="UniProtKB-KW"/>
</dbReference>
<accession>A0A066YS30</accession>
<dbReference type="InterPro" id="IPR007484">
    <property type="entry name" value="Peptidase_M28"/>
</dbReference>
<dbReference type="GO" id="GO:0008235">
    <property type="term" value="F:metalloexopeptidase activity"/>
    <property type="evidence" value="ECO:0007669"/>
    <property type="project" value="InterPro"/>
</dbReference>
<evidence type="ECO:0000259" key="3">
    <source>
        <dbReference type="Pfam" id="PF04389"/>
    </source>
</evidence>
<evidence type="ECO:0000256" key="2">
    <source>
        <dbReference type="SAM" id="SignalP"/>
    </source>
</evidence>
<feature type="signal peptide" evidence="2">
    <location>
        <begin position="1"/>
        <end position="30"/>
    </location>
</feature>
<dbReference type="GO" id="GO:0006508">
    <property type="term" value="P:proteolysis"/>
    <property type="evidence" value="ECO:0007669"/>
    <property type="project" value="InterPro"/>
</dbReference>
<dbReference type="AlphaFoldDB" id="A0A066YS30"/>
<dbReference type="PANTHER" id="PTHR12147:SF26">
    <property type="entry name" value="PEPTIDASE M28 DOMAIN-CONTAINING PROTEIN"/>
    <property type="match status" value="1"/>
</dbReference>
<keyword evidence="2" id="KW-0732">Signal</keyword>
<keyword evidence="4" id="KW-0645">Protease</keyword>
<sequence>MKSSLPLAARALGAALVLSLLPAAGSAASAAPAAPAAPTAPTAPAAPAAPTAPTVSEREVMPHLLALQRIADRNGGTRAHGTPGYAESVAYVRRALDRAGFRTELRRFEHGGRAGWNLVADWPGGDPEHVLLVGAHLDSVAEGPGINDNGSGSAAVLATALRVAESGLRPARHLRFAWWGAEELGLVGSADYVGKLSDRERGAIDLYLNFDQTGSRGTRQWLVVQDGPGADEAAGRAFASWFAARGLATFDVGVGGSDNESFGAAGIPSSGFSTGISDCIHEACDDLANVDPATETVSTNALIGVVWQLAAARS</sequence>
<dbReference type="RefSeq" id="WP_035870050.1">
    <property type="nucleotide sequence ID" value="NZ_KK853997.1"/>
</dbReference>
<dbReference type="Proteomes" id="UP000027178">
    <property type="component" value="Unassembled WGS sequence"/>
</dbReference>
<feature type="chain" id="PRO_5001635253" evidence="2">
    <location>
        <begin position="31"/>
        <end position="314"/>
    </location>
</feature>
<name>A0A066YS30_9ACTN</name>
<proteinExistence type="predicted"/>
<dbReference type="InterPro" id="IPR045175">
    <property type="entry name" value="M28_fam"/>
</dbReference>
<protein>
    <submittedName>
        <fullName evidence="4">Putative aminopeptidase</fullName>
    </submittedName>
</protein>
<comment type="caution">
    <text evidence="4">The sequence shown here is derived from an EMBL/GenBank/DDBJ whole genome shotgun (WGS) entry which is preliminary data.</text>
</comment>
<gene>
    <name evidence="4" type="ORF">KCH_74800</name>
</gene>
<feature type="compositionally biased region" description="Low complexity" evidence="1">
    <location>
        <begin position="33"/>
        <end position="55"/>
    </location>
</feature>
<dbReference type="eggNOG" id="COG2234">
    <property type="taxonomic scope" value="Bacteria"/>
</dbReference>
<keyword evidence="4" id="KW-0378">Hydrolase</keyword>
<evidence type="ECO:0000256" key="1">
    <source>
        <dbReference type="SAM" id="MobiDB-lite"/>
    </source>
</evidence>
<evidence type="ECO:0000313" key="5">
    <source>
        <dbReference type="Proteomes" id="UP000027178"/>
    </source>
</evidence>
<reference evidence="4 5" key="1">
    <citation type="submission" date="2014-05" db="EMBL/GenBank/DDBJ databases">
        <title>Draft Genome Sequence of Kitasatospora cheerisanensis KCTC 2395.</title>
        <authorList>
            <person name="Nam D.H."/>
        </authorList>
    </citation>
    <scope>NUCLEOTIDE SEQUENCE [LARGE SCALE GENOMIC DNA]</scope>
    <source>
        <strain evidence="4 5">KCTC 2395</strain>
    </source>
</reference>
<feature type="domain" description="Peptidase M28" evidence="3">
    <location>
        <begin position="117"/>
        <end position="299"/>
    </location>
</feature>